<evidence type="ECO:0000313" key="4">
    <source>
        <dbReference type="WBParaSite" id="BPAG_0000829101-mRNA-1"/>
    </source>
</evidence>
<dbReference type="Proteomes" id="UP000278627">
    <property type="component" value="Unassembled WGS sequence"/>
</dbReference>
<evidence type="ECO:0000256" key="1">
    <source>
        <dbReference type="SAM" id="MobiDB-lite"/>
    </source>
</evidence>
<evidence type="ECO:0000313" key="3">
    <source>
        <dbReference type="Proteomes" id="UP000278627"/>
    </source>
</evidence>
<gene>
    <name evidence="2" type="ORF">BPAG_LOCUS8253</name>
</gene>
<accession>A0A0N4TJ36</accession>
<dbReference type="EMBL" id="UZAD01013132">
    <property type="protein sequence ID" value="VDN89439.1"/>
    <property type="molecule type" value="Genomic_DNA"/>
</dbReference>
<proteinExistence type="predicted"/>
<feature type="region of interest" description="Disordered" evidence="1">
    <location>
        <begin position="32"/>
        <end position="71"/>
    </location>
</feature>
<organism evidence="4">
    <name type="scientific">Brugia pahangi</name>
    <name type="common">Filarial nematode worm</name>
    <dbReference type="NCBI Taxonomy" id="6280"/>
    <lineage>
        <taxon>Eukaryota</taxon>
        <taxon>Metazoa</taxon>
        <taxon>Ecdysozoa</taxon>
        <taxon>Nematoda</taxon>
        <taxon>Chromadorea</taxon>
        <taxon>Rhabditida</taxon>
        <taxon>Spirurina</taxon>
        <taxon>Spiruromorpha</taxon>
        <taxon>Filarioidea</taxon>
        <taxon>Onchocercidae</taxon>
        <taxon>Brugia</taxon>
    </lineage>
</organism>
<keyword evidence="3" id="KW-1185">Reference proteome</keyword>
<dbReference type="WBParaSite" id="BPAG_0000829101-mRNA-1">
    <property type="protein sequence ID" value="BPAG_0000829101-mRNA-1"/>
    <property type="gene ID" value="BPAG_0000829101"/>
</dbReference>
<name>A0A0N4TJ36_BRUPA</name>
<dbReference type="STRING" id="6280.A0A0N4TJ36"/>
<evidence type="ECO:0000313" key="2">
    <source>
        <dbReference type="EMBL" id="VDN89439.1"/>
    </source>
</evidence>
<protein>
    <submittedName>
        <fullName evidence="4">Overexpressed in colon carcinoma 1 protein</fullName>
    </submittedName>
</protein>
<reference evidence="4" key="1">
    <citation type="submission" date="2017-02" db="UniProtKB">
        <authorList>
            <consortium name="WormBaseParasite"/>
        </authorList>
    </citation>
    <scope>IDENTIFICATION</scope>
</reference>
<dbReference type="AlphaFoldDB" id="A0A0N4TJ36"/>
<reference evidence="2 3" key="2">
    <citation type="submission" date="2018-11" db="EMBL/GenBank/DDBJ databases">
        <authorList>
            <consortium name="Pathogen Informatics"/>
        </authorList>
    </citation>
    <scope>NUCLEOTIDE SEQUENCE [LARGE SCALE GENOMIC DNA]</scope>
</reference>
<sequence>MEIRGEQKKKEKRMKDEYVAHLGSTSGVVTVMKTKGNNNSSADEDEERYFGQSHRRMKKVSDDSYRTQMIA</sequence>